<accession>A0A9W8N5Q5</accession>
<protein>
    <submittedName>
        <fullName evidence="2">Uncharacterized protein</fullName>
    </submittedName>
</protein>
<dbReference type="InterPro" id="IPR036322">
    <property type="entry name" value="WD40_repeat_dom_sf"/>
</dbReference>
<feature type="region of interest" description="Disordered" evidence="1">
    <location>
        <begin position="103"/>
        <end position="192"/>
    </location>
</feature>
<evidence type="ECO:0000256" key="1">
    <source>
        <dbReference type="SAM" id="MobiDB-lite"/>
    </source>
</evidence>
<feature type="compositionally biased region" description="Acidic residues" evidence="1">
    <location>
        <begin position="341"/>
        <end position="363"/>
    </location>
</feature>
<sequence length="422" mass="46043">MFENLCTLPLSAELFTQALHPTEPLLGVGLATGHVQCFRLPTTEKSEDDDPEVSILSDGKGTIDTAWRTRRHKGSCRSLVFNHDGSCKRRTFSLFGRHRLPDQALLPRHRSSNLQDSSPDHQVRPRLSHSSLRLVTPDSSPRMRLRGSPPTRLARRRLAASKPQQSHFPHDDFVSSLTPLPPSAESTSGFSKQWISTGGTTLAVTDLRRGVMVRSEDQEDELLCSTFIAGMGPKKNRDNGGSWDDQFDRVIVDSARGGGESLDCIVQIPEDLTRDKKVAVGMGDGGLRIVNLTKREVETSLRHDDLEAVIALGFDCQGRMISGGGQTVKVWEESAAASGLNDDDSDEGSDDDVNDDSDDDDSDAPASPAKSNGKRQAKKGSDSEDSDSDDERRKKKRKKGKGGKVDLGPHGAHGILKFKGLD</sequence>
<dbReference type="VEuPathDB" id="FungiDB:F4678DRAFT_419572"/>
<reference evidence="2" key="1">
    <citation type="submission" date="2022-07" db="EMBL/GenBank/DDBJ databases">
        <title>Genome Sequence of Xylaria arbuscula.</title>
        <authorList>
            <person name="Buettner E."/>
        </authorList>
    </citation>
    <scope>NUCLEOTIDE SEQUENCE</scope>
    <source>
        <strain evidence="2">VT107</strain>
    </source>
</reference>
<evidence type="ECO:0000313" key="2">
    <source>
        <dbReference type="EMBL" id="KAJ3557310.1"/>
    </source>
</evidence>
<name>A0A9W8N5Q5_9PEZI</name>
<feature type="compositionally biased region" description="Basic residues" evidence="1">
    <location>
        <begin position="393"/>
        <end position="402"/>
    </location>
</feature>
<gene>
    <name evidence="2" type="ORF">NPX13_g9953</name>
</gene>
<proteinExistence type="predicted"/>
<dbReference type="AlphaFoldDB" id="A0A9W8N5Q5"/>
<feature type="region of interest" description="Disordered" evidence="1">
    <location>
        <begin position="336"/>
        <end position="422"/>
    </location>
</feature>
<dbReference type="EMBL" id="JANPWZ010002625">
    <property type="protein sequence ID" value="KAJ3557310.1"/>
    <property type="molecule type" value="Genomic_DNA"/>
</dbReference>
<keyword evidence="3" id="KW-1185">Reference proteome</keyword>
<comment type="caution">
    <text evidence="2">The sequence shown here is derived from an EMBL/GenBank/DDBJ whole genome shotgun (WGS) entry which is preliminary data.</text>
</comment>
<dbReference type="Proteomes" id="UP001148614">
    <property type="component" value="Unassembled WGS sequence"/>
</dbReference>
<feature type="compositionally biased region" description="Polar residues" evidence="1">
    <location>
        <begin position="128"/>
        <end position="139"/>
    </location>
</feature>
<dbReference type="SUPFAM" id="SSF50978">
    <property type="entry name" value="WD40 repeat-like"/>
    <property type="match status" value="1"/>
</dbReference>
<organism evidence="2 3">
    <name type="scientific">Xylaria arbuscula</name>
    <dbReference type="NCBI Taxonomy" id="114810"/>
    <lineage>
        <taxon>Eukaryota</taxon>
        <taxon>Fungi</taxon>
        <taxon>Dikarya</taxon>
        <taxon>Ascomycota</taxon>
        <taxon>Pezizomycotina</taxon>
        <taxon>Sordariomycetes</taxon>
        <taxon>Xylariomycetidae</taxon>
        <taxon>Xylariales</taxon>
        <taxon>Xylariaceae</taxon>
        <taxon>Xylaria</taxon>
    </lineage>
</organism>
<evidence type="ECO:0000313" key="3">
    <source>
        <dbReference type="Proteomes" id="UP001148614"/>
    </source>
</evidence>